<gene>
    <name evidence="1" type="ORF">Ga0123461_0095</name>
</gene>
<proteinExistence type="predicted"/>
<evidence type="ECO:0000313" key="1">
    <source>
        <dbReference type="EMBL" id="ATX78548.1"/>
    </source>
</evidence>
<dbReference type="KEGG" id="maes:Ga0123461_0095"/>
<name>A0A2K8KUV8_MARES</name>
<dbReference type="Proteomes" id="UP000231701">
    <property type="component" value="Chromosome"/>
</dbReference>
<protein>
    <submittedName>
        <fullName evidence="1">Uncharacterized protein</fullName>
    </submittedName>
</protein>
<sequence length="30" mass="3364">MPNIDIQFKNIITKQMFSLLALGLMSIAIV</sequence>
<evidence type="ECO:0000313" key="2">
    <source>
        <dbReference type="Proteomes" id="UP000231701"/>
    </source>
</evidence>
<keyword evidence="2" id="KW-1185">Reference proteome</keyword>
<dbReference type="AlphaFoldDB" id="A0A2K8KUV8"/>
<organism evidence="1 2">
    <name type="scientific">Mariprofundus aestuarium</name>
    <dbReference type="NCBI Taxonomy" id="1921086"/>
    <lineage>
        <taxon>Bacteria</taxon>
        <taxon>Pseudomonadati</taxon>
        <taxon>Pseudomonadota</taxon>
        <taxon>Candidatius Mariprofundia</taxon>
        <taxon>Mariprofundales</taxon>
        <taxon>Mariprofundaceae</taxon>
        <taxon>Mariprofundus</taxon>
    </lineage>
</organism>
<dbReference type="EMBL" id="CP018799">
    <property type="protein sequence ID" value="ATX78548.1"/>
    <property type="molecule type" value="Genomic_DNA"/>
</dbReference>
<accession>A0A2K8KUV8</accession>
<reference evidence="1 2" key="1">
    <citation type="submission" date="2016-12" db="EMBL/GenBank/DDBJ databases">
        <title>Isolation and genomic insights into novel planktonic Zetaproteobacteria from stratified waters of the Chesapeake Bay.</title>
        <authorList>
            <person name="McAllister S.M."/>
            <person name="Kato S."/>
            <person name="Chan C.S."/>
            <person name="Chiu B.K."/>
            <person name="Field E.K."/>
        </authorList>
    </citation>
    <scope>NUCLEOTIDE SEQUENCE [LARGE SCALE GENOMIC DNA]</scope>
    <source>
        <strain evidence="1 2">CP-5</strain>
    </source>
</reference>